<accession>A0A0S4QMI5</accession>
<protein>
    <submittedName>
        <fullName evidence="2">Uncharacterized protein</fullName>
    </submittedName>
</protein>
<keyword evidence="3" id="KW-1185">Reference proteome</keyword>
<dbReference type="EMBL" id="FAOZ01000007">
    <property type="protein sequence ID" value="CUU56302.1"/>
    <property type="molecule type" value="Genomic_DNA"/>
</dbReference>
<dbReference type="AlphaFoldDB" id="A0A0S4QMI5"/>
<keyword evidence="1" id="KW-1133">Transmembrane helix</keyword>
<feature type="transmembrane region" description="Helical" evidence="1">
    <location>
        <begin position="24"/>
        <end position="46"/>
    </location>
</feature>
<organism evidence="2 3">
    <name type="scientific">Parafrankia irregularis</name>
    <dbReference type="NCBI Taxonomy" id="795642"/>
    <lineage>
        <taxon>Bacteria</taxon>
        <taxon>Bacillati</taxon>
        <taxon>Actinomycetota</taxon>
        <taxon>Actinomycetes</taxon>
        <taxon>Frankiales</taxon>
        <taxon>Frankiaceae</taxon>
        <taxon>Parafrankia</taxon>
    </lineage>
</organism>
<reference evidence="3" key="1">
    <citation type="submission" date="2015-11" db="EMBL/GenBank/DDBJ databases">
        <authorList>
            <person name="Varghese N."/>
        </authorList>
    </citation>
    <scope>NUCLEOTIDE SEQUENCE [LARGE SCALE GENOMIC DNA]</scope>
    <source>
        <strain evidence="3">DSM 45899</strain>
    </source>
</reference>
<evidence type="ECO:0000313" key="2">
    <source>
        <dbReference type="EMBL" id="CUU56302.1"/>
    </source>
</evidence>
<sequence length="48" mass="5121">MQVLEGLRGRDDAVRLPFGGRLPAGFFLAASLLAGAFLLLLVVVPINR</sequence>
<dbReference type="Proteomes" id="UP000198802">
    <property type="component" value="Unassembled WGS sequence"/>
</dbReference>
<name>A0A0S4QMI5_9ACTN</name>
<evidence type="ECO:0000313" key="3">
    <source>
        <dbReference type="Proteomes" id="UP000198802"/>
    </source>
</evidence>
<keyword evidence="1" id="KW-0812">Transmembrane</keyword>
<keyword evidence="1" id="KW-0472">Membrane</keyword>
<gene>
    <name evidence="2" type="ORF">Ga0074812_107186</name>
</gene>
<evidence type="ECO:0000256" key="1">
    <source>
        <dbReference type="SAM" id="Phobius"/>
    </source>
</evidence>
<proteinExistence type="predicted"/>